<dbReference type="PATRIC" id="fig|1230338.3.peg.1237"/>
<dbReference type="Gene3D" id="1.10.260.40">
    <property type="entry name" value="lambda repressor-like DNA-binding domains"/>
    <property type="match status" value="1"/>
</dbReference>
<keyword evidence="2" id="KW-0175">Coiled coil</keyword>
<dbReference type="PANTHER" id="PTHR46558">
    <property type="entry name" value="TRACRIPTIONAL REGULATORY PROTEIN-RELATED-RELATED"/>
    <property type="match status" value="1"/>
</dbReference>
<gene>
    <name evidence="4" type="ORF">MOMA_05816</name>
</gene>
<evidence type="ECO:0000313" key="5">
    <source>
        <dbReference type="Proteomes" id="UP000023795"/>
    </source>
</evidence>
<dbReference type="InterPro" id="IPR010982">
    <property type="entry name" value="Lambda_DNA-bd_dom_sf"/>
</dbReference>
<name>L2F6K6_9GAMM</name>
<dbReference type="eggNOG" id="COG1476">
    <property type="taxonomic scope" value="Bacteria"/>
</dbReference>
<dbReference type="GO" id="GO:0003677">
    <property type="term" value="F:DNA binding"/>
    <property type="evidence" value="ECO:0007669"/>
    <property type="project" value="UniProtKB-KW"/>
</dbReference>
<feature type="coiled-coil region" evidence="2">
    <location>
        <begin position="126"/>
        <end position="177"/>
    </location>
</feature>
<accession>L2F6K6</accession>
<dbReference type="InterPro" id="IPR001387">
    <property type="entry name" value="Cro/C1-type_HTH"/>
</dbReference>
<keyword evidence="5" id="KW-1185">Reference proteome</keyword>
<proteinExistence type="predicted"/>
<evidence type="ECO:0000256" key="2">
    <source>
        <dbReference type="SAM" id="Coils"/>
    </source>
</evidence>
<dbReference type="Pfam" id="PF01381">
    <property type="entry name" value="HTH_3"/>
    <property type="match status" value="1"/>
</dbReference>
<dbReference type="SMART" id="SM00530">
    <property type="entry name" value="HTH_XRE"/>
    <property type="match status" value="1"/>
</dbReference>
<protein>
    <recommendedName>
        <fullName evidence="3">HTH cro/C1-type domain-containing protein</fullName>
    </recommendedName>
</protein>
<dbReference type="SUPFAM" id="SSF47413">
    <property type="entry name" value="lambda repressor-like DNA-binding domains"/>
    <property type="match status" value="1"/>
</dbReference>
<sequence length="183" mass="21654">MILIKIYKFQQNYVTINQPNFKPTHTLHLPTASWHFRNFFMIDFDTIRILREERNWTQEQMAEKLGLSRNGYAKIEAGKSMPNLKRLHDIAELLDVQFAELLKSEHKSIVQIGENYHSNNNYYNHDEKLQSDVAKLTAEIDKLQLILKHQQERIDDLKLLLNQKDDIINALKELNKKDELIAL</sequence>
<dbReference type="PANTHER" id="PTHR46558:SF4">
    <property type="entry name" value="DNA-BIDING PHAGE PROTEIN"/>
    <property type="match status" value="1"/>
</dbReference>
<dbReference type="CDD" id="cd00093">
    <property type="entry name" value="HTH_XRE"/>
    <property type="match status" value="1"/>
</dbReference>
<evidence type="ECO:0000256" key="1">
    <source>
        <dbReference type="ARBA" id="ARBA00023125"/>
    </source>
</evidence>
<dbReference type="Proteomes" id="UP000023795">
    <property type="component" value="Unassembled WGS sequence"/>
</dbReference>
<evidence type="ECO:0000313" key="4">
    <source>
        <dbReference type="EMBL" id="ELA08053.1"/>
    </source>
</evidence>
<reference evidence="4 5" key="1">
    <citation type="journal article" date="2013" name="Genome Announc.">
        <title>Genome Sequence of Moraxella macacae 0408225, a Novel Bacterial Species Isolated from a Cynomolgus Macaque with Epistaxis.</title>
        <authorList>
            <person name="Ladner J.T."/>
            <person name="Whitehouse C.A."/>
            <person name="Koroleva G.I."/>
            <person name="Palacios G.F."/>
        </authorList>
    </citation>
    <scope>NUCLEOTIDE SEQUENCE [LARGE SCALE GENOMIC DNA]</scope>
    <source>
        <strain evidence="4 5">0408225</strain>
    </source>
</reference>
<keyword evidence="1" id="KW-0238">DNA-binding</keyword>
<dbReference type="PROSITE" id="PS50943">
    <property type="entry name" value="HTH_CROC1"/>
    <property type="match status" value="1"/>
</dbReference>
<organism evidence="4 5">
    <name type="scientific">Moraxella macacae 0408225</name>
    <dbReference type="NCBI Taxonomy" id="1230338"/>
    <lineage>
        <taxon>Bacteria</taxon>
        <taxon>Pseudomonadati</taxon>
        <taxon>Pseudomonadota</taxon>
        <taxon>Gammaproteobacteria</taxon>
        <taxon>Moraxellales</taxon>
        <taxon>Moraxellaceae</taxon>
        <taxon>Moraxella</taxon>
    </lineage>
</organism>
<dbReference type="EMBL" id="ANIN01000002">
    <property type="protein sequence ID" value="ELA08053.1"/>
    <property type="molecule type" value="Genomic_DNA"/>
</dbReference>
<dbReference type="STRING" id="1230338.MOMA_05816"/>
<evidence type="ECO:0000259" key="3">
    <source>
        <dbReference type="PROSITE" id="PS50943"/>
    </source>
</evidence>
<comment type="caution">
    <text evidence="4">The sequence shown here is derived from an EMBL/GenBank/DDBJ whole genome shotgun (WGS) entry which is preliminary data.</text>
</comment>
<feature type="domain" description="HTH cro/C1-type" evidence="3">
    <location>
        <begin position="47"/>
        <end position="101"/>
    </location>
</feature>
<dbReference type="AlphaFoldDB" id="L2F6K6"/>